<dbReference type="PRINTS" id="PR00081">
    <property type="entry name" value="GDHRDH"/>
</dbReference>
<accession>A0A0D1Z8B5</accession>
<evidence type="ECO:0000313" key="5">
    <source>
        <dbReference type="Proteomes" id="UP000053259"/>
    </source>
</evidence>
<dbReference type="HOGENOM" id="CLU_010194_13_0_1"/>
<protein>
    <recommendedName>
        <fullName evidence="6">NAD(P)-binding protein</fullName>
    </recommendedName>
</protein>
<dbReference type="OrthoDB" id="37659at2759"/>
<keyword evidence="3" id="KW-0560">Oxidoreductase</keyword>
<dbReference type="Gene3D" id="3.40.50.720">
    <property type="entry name" value="NAD(P)-binding Rossmann-like Domain"/>
    <property type="match status" value="1"/>
</dbReference>
<sequence length="290" mass="31903">MPANKVALITGGASGMGLEVAQALSKRGGWDIHLLDLNEERGNAASAKVGGKFYKTNVNSYDNLASVFDQIFKSTGRLDFVFANAGIVERWDFYGKHEQSPPPEPDLLSIDIDYKSVVTTSYLAQHYFRLSKDNYGTGEQSLVMTASCGGFYPSPFSPMYAGAKHAVVGFMRSIAKAFYFNDKIRVNCICPGTVKTNLLDSEAWKQFPDDYFTPVEKIAEVVLMLVDGGAMSDSKGNKVEAGSDYMRSVEINGTNHYFRDQIPYCDEKMAAVMKATDIIDSGKGSFFNPK</sequence>
<dbReference type="InterPro" id="IPR002347">
    <property type="entry name" value="SDR_fam"/>
</dbReference>
<dbReference type="PROSITE" id="PS00061">
    <property type="entry name" value="ADH_SHORT"/>
    <property type="match status" value="1"/>
</dbReference>
<dbReference type="STRING" id="253628.A0A0D1Z8B5"/>
<dbReference type="GO" id="GO:0005737">
    <property type="term" value="C:cytoplasm"/>
    <property type="evidence" value="ECO:0007669"/>
    <property type="project" value="TreeGrafter"/>
</dbReference>
<evidence type="ECO:0000256" key="3">
    <source>
        <dbReference type="ARBA" id="ARBA00023002"/>
    </source>
</evidence>
<name>A0A0D1Z8B5_9PEZI</name>
<dbReference type="GeneID" id="27308132"/>
<dbReference type="Pfam" id="PF00106">
    <property type="entry name" value="adh_short"/>
    <property type="match status" value="1"/>
</dbReference>
<reference evidence="4 5" key="1">
    <citation type="submission" date="2015-01" db="EMBL/GenBank/DDBJ databases">
        <title>The Genome Sequence of Ochroconis gallopava CBS43764.</title>
        <authorList>
            <consortium name="The Broad Institute Genomics Platform"/>
            <person name="Cuomo C."/>
            <person name="de Hoog S."/>
            <person name="Gorbushina A."/>
            <person name="Stielow B."/>
            <person name="Teixiera M."/>
            <person name="Abouelleil A."/>
            <person name="Chapman S.B."/>
            <person name="Priest M."/>
            <person name="Young S.K."/>
            <person name="Wortman J."/>
            <person name="Nusbaum C."/>
            <person name="Birren B."/>
        </authorList>
    </citation>
    <scope>NUCLEOTIDE SEQUENCE [LARGE SCALE GENOMIC DNA]</scope>
    <source>
        <strain evidence="4 5">CBS 43764</strain>
    </source>
</reference>
<evidence type="ECO:0000256" key="1">
    <source>
        <dbReference type="ARBA" id="ARBA00006484"/>
    </source>
</evidence>
<evidence type="ECO:0000256" key="2">
    <source>
        <dbReference type="ARBA" id="ARBA00022857"/>
    </source>
</evidence>
<dbReference type="SUPFAM" id="SSF51735">
    <property type="entry name" value="NAD(P)-binding Rossmann-fold domains"/>
    <property type="match status" value="1"/>
</dbReference>
<evidence type="ECO:0000313" key="4">
    <source>
        <dbReference type="EMBL" id="KIW09232.1"/>
    </source>
</evidence>
<dbReference type="GO" id="GO:0016616">
    <property type="term" value="F:oxidoreductase activity, acting on the CH-OH group of donors, NAD or NADP as acceptor"/>
    <property type="evidence" value="ECO:0007669"/>
    <property type="project" value="TreeGrafter"/>
</dbReference>
<keyword evidence="2" id="KW-0521">NADP</keyword>
<dbReference type="Proteomes" id="UP000053259">
    <property type="component" value="Unassembled WGS sequence"/>
</dbReference>
<proteinExistence type="inferred from homology"/>
<dbReference type="PANTHER" id="PTHR44229">
    <property type="entry name" value="15-HYDROXYPROSTAGLANDIN DEHYDROGENASE [NAD(+)]"/>
    <property type="match status" value="1"/>
</dbReference>
<gene>
    <name evidence="4" type="ORF">PV09_00159</name>
</gene>
<dbReference type="AlphaFoldDB" id="A0A0D1Z8B5"/>
<dbReference type="InParanoid" id="A0A0D1Z8B5"/>
<dbReference type="InterPro" id="IPR036291">
    <property type="entry name" value="NAD(P)-bd_dom_sf"/>
</dbReference>
<keyword evidence="5" id="KW-1185">Reference proteome</keyword>
<dbReference type="PANTHER" id="PTHR44229:SF4">
    <property type="entry name" value="15-HYDROXYPROSTAGLANDIN DEHYDROGENASE [NAD(+)]"/>
    <property type="match status" value="1"/>
</dbReference>
<dbReference type="RefSeq" id="XP_016219101.1">
    <property type="nucleotide sequence ID" value="XM_016352844.1"/>
</dbReference>
<dbReference type="InterPro" id="IPR020904">
    <property type="entry name" value="Sc_DH/Rdtase_CS"/>
</dbReference>
<comment type="similarity">
    <text evidence="1">Belongs to the short-chain dehydrogenases/reductases (SDR) family.</text>
</comment>
<organism evidence="4 5">
    <name type="scientific">Verruconis gallopava</name>
    <dbReference type="NCBI Taxonomy" id="253628"/>
    <lineage>
        <taxon>Eukaryota</taxon>
        <taxon>Fungi</taxon>
        <taxon>Dikarya</taxon>
        <taxon>Ascomycota</taxon>
        <taxon>Pezizomycotina</taxon>
        <taxon>Dothideomycetes</taxon>
        <taxon>Pleosporomycetidae</taxon>
        <taxon>Venturiales</taxon>
        <taxon>Sympoventuriaceae</taxon>
        <taxon>Verruconis</taxon>
    </lineage>
</organism>
<dbReference type="EMBL" id="KN847529">
    <property type="protein sequence ID" value="KIW09232.1"/>
    <property type="molecule type" value="Genomic_DNA"/>
</dbReference>
<dbReference type="VEuPathDB" id="FungiDB:PV09_00159"/>
<evidence type="ECO:0008006" key="6">
    <source>
        <dbReference type="Google" id="ProtNLM"/>
    </source>
</evidence>